<evidence type="ECO:0000256" key="1">
    <source>
        <dbReference type="SAM" id="MobiDB-lite"/>
    </source>
</evidence>
<organism evidence="4 5">
    <name type="scientific">Trichomonas vaginalis (strain ATCC PRA-98 / G3)</name>
    <dbReference type="NCBI Taxonomy" id="412133"/>
    <lineage>
        <taxon>Eukaryota</taxon>
        <taxon>Metamonada</taxon>
        <taxon>Parabasalia</taxon>
        <taxon>Trichomonadida</taxon>
        <taxon>Trichomonadidae</taxon>
        <taxon>Trichomonas</taxon>
    </lineage>
</organism>
<feature type="domain" description="HTH myb-type" evidence="3">
    <location>
        <begin position="27"/>
        <end position="82"/>
    </location>
</feature>
<dbReference type="InterPro" id="IPR050560">
    <property type="entry name" value="MYB_TF"/>
</dbReference>
<dbReference type="GO" id="GO:0000978">
    <property type="term" value="F:RNA polymerase II cis-regulatory region sequence-specific DNA binding"/>
    <property type="evidence" value="ECO:0000318"/>
    <property type="project" value="GO_Central"/>
</dbReference>
<dbReference type="eggNOG" id="KOG0048">
    <property type="taxonomic scope" value="Eukaryota"/>
</dbReference>
<reference evidence="4" key="1">
    <citation type="submission" date="2006-10" db="EMBL/GenBank/DDBJ databases">
        <authorList>
            <person name="Amadeo P."/>
            <person name="Zhao Q."/>
            <person name="Wortman J."/>
            <person name="Fraser-Liggett C."/>
            <person name="Carlton J."/>
        </authorList>
    </citation>
    <scope>NUCLEOTIDE SEQUENCE</scope>
    <source>
        <strain evidence="4">G3</strain>
    </source>
</reference>
<dbReference type="PANTHER" id="PTHR45614:SF69">
    <property type="entry name" value="CHROMOSOME UNDETERMINED SCAFFOLD_38, WHOLE GENOME SHOTGUN SEQUENCE"/>
    <property type="match status" value="1"/>
</dbReference>
<dbReference type="EMBL" id="DS113315">
    <property type="protein sequence ID" value="EAY11669.1"/>
    <property type="molecule type" value="Genomic_DNA"/>
</dbReference>
<dbReference type="SMR" id="A2E6S5"/>
<dbReference type="SMART" id="SM00717">
    <property type="entry name" value="SANT"/>
    <property type="match status" value="2"/>
</dbReference>
<reference evidence="4" key="2">
    <citation type="journal article" date="2007" name="Science">
        <title>Draft genome sequence of the sexually transmitted pathogen Trichomonas vaginalis.</title>
        <authorList>
            <person name="Carlton J.M."/>
            <person name="Hirt R.P."/>
            <person name="Silva J.C."/>
            <person name="Delcher A.L."/>
            <person name="Schatz M."/>
            <person name="Zhao Q."/>
            <person name="Wortman J.R."/>
            <person name="Bidwell S.L."/>
            <person name="Alsmark U.C.M."/>
            <person name="Besteiro S."/>
            <person name="Sicheritz-Ponten T."/>
            <person name="Noel C.J."/>
            <person name="Dacks J.B."/>
            <person name="Foster P.G."/>
            <person name="Simillion C."/>
            <person name="Van de Peer Y."/>
            <person name="Miranda-Saavedra D."/>
            <person name="Barton G.J."/>
            <person name="Westrop G.D."/>
            <person name="Mueller S."/>
            <person name="Dessi D."/>
            <person name="Fiori P.L."/>
            <person name="Ren Q."/>
            <person name="Paulsen I."/>
            <person name="Zhang H."/>
            <person name="Bastida-Corcuera F.D."/>
            <person name="Simoes-Barbosa A."/>
            <person name="Brown M.T."/>
            <person name="Hayes R.D."/>
            <person name="Mukherjee M."/>
            <person name="Okumura C.Y."/>
            <person name="Schneider R."/>
            <person name="Smith A.J."/>
            <person name="Vanacova S."/>
            <person name="Villalvazo M."/>
            <person name="Haas B.J."/>
            <person name="Pertea M."/>
            <person name="Feldblyum T.V."/>
            <person name="Utterback T.R."/>
            <person name="Shu C.L."/>
            <person name="Osoegawa K."/>
            <person name="de Jong P.J."/>
            <person name="Hrdy I."/>
            <person name="Horvathova L."/>
            <person name="Zubacova Z."/>
            <person name="Dolezal P."/>
            <person name="Malik S.B."/>
            <person name="Logsdon J.M. Jr."/>
            <person name="Henze K."/>
            <person name="Gupta A."/>
            <person name="Wang C.C."/>
            <person name="Dunne R.L."/>
            <person name="Upcroft J.A."/>
            <person name="Upcroft P."/>
            <person name="White O."/>
            <person name="Salzberg S.L."/>
            <person name="Tang P."/>
            <person name="Chiu C.-H."/>
            <person name="Lee Y.-S."/>
            <person name="Embley T.M."/>
            <person name="Coombs G.H."/>
            <person name="Mottram J.C."/>
            <person name="Tachezy J."/>
            <person name="Fraser-Liggett C.M."/>
            <person name="Johnson P.J."/>
        </authorList>
    </citation>
    <scope>NUCLEOTIDE SEQUENCE [LARGE SCALE GENOMIC DNA]</scope>
    <source>
        <strain evidence="4">G3</strain>
    </source>
</reference>
<protein>
    <submittedName>
        <fullName evidence="4">Myb-like DNA-binding domain containing protein</fullName>
    </submittedName>
</protein>
<feature type="region of interest" description="Disordered" evidence="1">
    <location>
        <begin position="139"/>
        <end position="164"/>
    </location>
</feature>
<dbReference type="STRING" id="5722.A2E6S5"/>
<dbReference type="InterPro" id="IPR017930">
    <property type="entry name" value="Myb_dom"/>
</dbReference>
<dbReference type="PROSITE" id="PS50090">
    <property type="entry name" value="MYB_LIKE"/>
    <property type="match status" value="2"/>
</dbReference>
<dbReference type="KEGG" id="tva:4769623"/>
<dbReference type="InParanoid" id="A2E6S5"/>
<feature type="domain" description="Myb-like" evidence="2">
    <location>
        <begin position="79"/>
        <end position="129"/>
    </location>
</feature>
<dbReference type="SUPFAM" id="SSF46689">
    <property type="entry name" value="Homeodomain-like"/>
    <property type="match status" value="1"/>
</dbReference>
<evidence type="ECO:0000313" key="4">
    <source>
        <dbReference type="EMBL" id="EAY11669.1"/>
    </source>
</evidence>
<evidence type="ECO:0000259" key="2">
    <source>
        <dbReference type="PROSITE" id="PS50090"/>
    </source>
</evidence>
<feature type="region of interest" description="Disordered" evidence="1">
    <location>
        <begin position="1"/>
        <end position="35"/>
    </location>
</feature>
<dbReference type="Proteomes" id="UP000001542">
    <property type="component" value="Unassembled WGS sequence"/>
</dbReference>
<dbReference type="InterPro" id="IPR009057">
    <property type="entry name" value="Homeodomain-like_sf"/>
</dbReference>
<name>A2E6S5_TRIV3</name>
<keyword evidence="4" id="KW-0238">DNA-binding</keyword>
<feature type="compositionally biased region" description="Basic and acidic residues" evidence="1">
    <location>
        <begin position="140"/>
        <end position="150"/>
    </location>
</feature>
<dbReference type="Gene3D" id="1.10.10.60">
    <property type="entry name" value="Homeodomain-like"/>
    <property type="match status" value="2"/>
</dbReference>
<dbReference type="VEuPathDB" id="TrichDB:TVAGG3_0779210"/>
<feature type="domain" description="HTH myb-type" evidence="3">
    <location>
        <begin position="86"/>
        <end position="133"/>
    </location>
</feature>
<dbReference type="InterPro" id="IPR001005">
    <property type="entry name" value="SANT/Myb"/>
</dbReference>
<gene>
    <name evidence="4" type="ORF">TVAG_158960</name>
</gene>
<dbReference type="CDD" id="cd00167">
    <property type="entry name" value="SANT"/>
    <property type="match status" value="2"/>
</dbReference>
<dbReference type="GO" id="GO:0000981">
    <property type="term" value="F:DNA-binding transcription factor activity, RNA polymerase II-specific"/>
    <property type="evidence" value="ECO:0000318"/>
    <property type="project" value="GO_Central"/>
</dbReference>
<dbReference type="VEuPathDB" id="TrichDB:TVAG_158960"/>
<dbReference type="GO" id="GO:0006355">
    <property type="term" value="P:regulation of DNA-templated transcription"/>
    <property type="evidence" value="ECO:0000318"/>
    <property type="project" value="GO_Central"/>
</dbReference>
<keyword evidence="5" id="KW-1185">Reference proteome</keyword>
<sequence length="209" mass="23801">MSSARYNHKMESPVYSPSYDAAESPSTAAKRSRRFTPEEDALIKDLVENKKISPWSEVAKYIPGRTGPQCRDRYNSYLYSSTSSKSWTAAEDKIIVDKYKEFGPRWVLISRFLPGRNGNSIKNRWHKALVKYHGISHNSVKQERRNKNDKFGVTSPGSPAPAEKSIEQAPVAELDNVTQSLINDVFSAFEVEVDSCDLFNNDFEMLTYF</sequence>
<dbReference type="AlphaFoldDB" id="A2E6S5"/>
<dbReference type="PANTHER" id="PTHR45614">
    <property type="entry name" value="MYB PROTEIN-RELATED"/>
    <property type="match status" value="1"/>
</dbReference>
<evidence type="ECO:0000313" key="5">
    <source>
        <dbReference type="Proteomes" id="UP000001542"/>
    </source>
</evidence>
<feature type="domain" description="Myb-like" evidence="2">
    <location>
        <begin position="27"/>
        <end position="78"/>
    </location>
</feature>
<dbReference type="GO" id="GO:0005634">
    <property type="term" value="C:nucleus"/>
    <property type="evidence" value="ECO:0000318"/>
    <property type="project" value="GO_Central"/>
</dbReference>
<evidence type="ECO:0000259" key="3">
    <source>
        <dbReference type="PROSITE" id="PS51294"/>
    </source>
</evidence>
<accession>A2E6S5</accession>
<dbReference type="Pfam" id="PF00249">
    <property type="entry name" value="Myb_DNA-binding"/>
    <property type="match status" value="2"/>
</dbReference>
<dbReference type="RefSeq" id="XP_001323892.1">
    <property type="nucleotide sequence ID" value="XM_001323857.1"/>
</dbReference>
<proteinExistence type="predicted"/>
<dbReference type="PROSITE" id="PS51294">
    <property type="entry name" value="HTH_MYB"/>
    <property type="match status" value="2"/>
</dbReference>